<accession>A0A380WM14</accession>
<dbReference type="RefSeq" id="WP_115731983.1">
    <property type="nucleotide sequence ID" value="NZ_BAAAVY010000002.1"/>
</dbReference>
<feature type="domain" description="DUF1330" evidence="1">
    <location>
        <begin position="2"/>
        <end position="93"/>
    </location>
</feature>
<name>A0A380WM14_AMIAI</name>
<proteinExistence type="predicted"/>
<organism evidence="2 3">
    <name type="scientific">Aminobacter aminovorans</name>
    <name type="common">Chelatobacter heintzii</name>
    <dbReference type="NCBI Taxonomy" id="83263"/>
    <lineage>
        <taxon>Bacteria</taxon>
        <taxon>Pseudomonadati</taxon>
        <taxon>Pseudomonadota</taxon>
        <taxon>Alphaproteobacteria</taxon>
        <taxon>Hyphomicrobiales</taxon>
        <taxon>Phyllobacteriaceae</taxon>
        <taxon>Aminobacter</taxon>
    </lineage>
</organism>
<evidence type="ECO:0000259" key="1">
    <source>
        <dbReference type="Pfam" id="PF07045"/>
    </source>
</evidence>
<reference evidence="2 3" key="1">
    <citation type="submission" date="2018-06" db="EMBL/GenBank/DDBJ databases">
        <authorList>
            <consortium name="Pathogen Informatics"/>
            <person name="Doyle S."/>
        </authorList>
    </citation>
    <scope>NUCLEOTIDE SEQUENCE [LARGE SCALE GENOMIC DNA]</scope>
    <source>
        <strain evidence="2 3">NCTC10684</strain>
    </source>
</reference>
<dbReference type="PANTHER" id="PTHR41521">
    <property type="match status" value="1"/>
</dbReference>
<evidence type="ECO:0000313" key="3">
    <source>
        <dbReference type="Proteomes" id="UP000254701"/>
    </source>
</evidence>
<dbReference type="EMBL" id="UFSM01000001">
    <property type="protein sequence ID" value="SUU89900.1"/>
    <property type="molecule type" value="Genomic_DNA"/>
</dbReference>
<dbReference type="SUPFAM" id="SSF54909">
    <property type="entry name" value="Dimeric alpha+beta barrel"/>
    <property type="match status" value="1"/>
</dbReference>
<dbReference type="Proteomes" id="UP000254701">
    <property type="component" value="Unassembled WGS sequence"/>
</dbReference>
<dbReference type="InterPro" id="IPR010753">
    <property type="entry name" value="DUF1330"/>
</dbReference>
<gene>
    <name evidence="2" type="ORF">NCTC10684_03143</name>
</gene>
<dbReference type="OrthoDB" id="9806380at2"/>
<protein>
    <submittedName>
        <fullName evidence="2">Uncharacterized conserved protein</fullName>
    </submittedName>
</protein>
<sequence length="94" mass="10312">MPGYLIFEIEITDEAAWQHYREVAGPIMAAGGGRFVLSSDRIESLEGGWQPASIAVVEFPSADAARQFYHSEDYQKVVALRQLASRGKGILVNA</sequence>
<dbReference type="Pfam" id="PF07045">
    <property type="entry name" value="DUF1330"/>
    <property type="match status" value="1"/>
</dbReference>
<dbReference type="AlphaFoldDB" id="A0A380WM14"/>
<evidence type="ECO:0000313" key="2">
    <source>
        <dbReference type="EMBL" id="SUU89900.1"/>
    </source>
</evidence>
<dbReference type="PANTHER" id="PTHR41521:SF4">
    <property type="entry name" value="BLR0684 PROTEIN"/>
    <property type="match status" value="1"/>
</dbReference>
<dbReference type="Gene3D" id="3.30.70.100">
    <property type="match status" value="1"/>
</dbReference>
<dbReference type="InterPro" id="IPR011008">
    <property type="entry name" value="Dimeric_a/b-barrel"/>
</dbReference>